<dbReference type="EMBL" id="CABHOD010000007">
    <property type="protein sequence ID" value="VUX64038.1"/>
    <property type="molecule type" value="Genomic_DNA"/>
</dbReference>
<dbReference type="Pfam" id="PF16875">
    <property type="entry name" value="Glyco_hydro_36N"/>
    <property type="match status" value="1"/>
</dbReference>
<dbReference type="PRINTS" id="PR00743">
    <property type="entry name" value="GLHYDRLASE36"/>
</dbReference>
<dbReference type="GO" id="GO:0004557">
    <property type="term" value="F:alpha-galactosidase activity"/>
    <property type="evidence" value="ECO:0007669"/>
    <property type="project" value="UniProtKB-EC"/>
</dbReference>
<evidence type="ECO:0000313" key="6">
    <source>
        <dbReference type="EMBL" id="VUX64038.1"/>
    </source>
</evidence>
<dbReference type="Gene3D" id="2.70.98.60">
    <property type="entry name" value="alpha-galactosidase from lactobacil brevis"/>
    <property type="match status" value="1"/>
</dbReference>
<protein>
    <recommendedName>
        <fullName evidence="2">alpha-galactosidase</fullName>
        <ecNumber evidence="2">3.2.1.22</ecNumber>
    </recommendedName>
</protein>
<proteinExistence type="predicted"/>
<dbReference type="InterPro" id="IPR013785">
    <property type="entry name" value="Aldolase_TIM"/>
</dbReference>
<dbReference type="InterPro" id="IPR038417">
    <property type="entry name" value="Alpga-gal_N_sf"/>
</dbReference>
<evidence type="ECO:0000256" key="3">
    <source>
        <dbReference type="ARBA" id="ARBA00022801"/>
    </source>
</evidence>
<comment type="catalytic activity">
    <reaction evidence="1">
        <text>Hydrolysis of terminal, non-reducing alpha-D-galactose residues in alpha-D-galactosides, including galactose oligosaccharides, galactomannans and galactolipids.</text>
        <dbReference type="EC" id="3.2.1.22"/>
    </reaction>
</comment>
<dbReference type="PANTHER" id="PTHR43053">
    <property type="entry name" value="GLYCOSIDASE FAMILY 31"/>
    <property type="match status" value="1"/>
</dbReference>
<name>A0AAX3IX30_BIFPS</name>
<evidence type="ECO:0000313" key="7">
    <source>
        <dbReference type="Proteomes" id="UP000331308"/>
    </source>
</evidence>
<comment type="caution">
    <text evidence="6">The sequence shown here is derived from an EMBL/GenBank/DDBJ whole genome shotgun (WGS) entry which is preliminary data.</text>
</comment>
<feature type="domain" description="Glycosyl hydrolase family 36 N-terminal" evidence="5">
    <location>
        <begin position="79"/>
        <end position="172"/>
    </location>
</feature>
<dbReference type="InterPro" id="IPR050985">
    <property type="entry name" value="Alpha-glycosidase_related"/>
</dbReference>
<dbReference type="RefSeq" id="WP_034880331.1">
    <property type="nucleotide sequence ID" value="NZ_AP031419.1"/>
</dbReference>
<dbReference type="Gene3D" id="3.20.20.70">
    <property type="entry name" value="Aldolase class I"/>
    <property type="match status" value="1"/>
</dbReference>
<reference evidence="6 7" key="1">
    <citation type="submission" date="2019-07" db="EMBL/GenBank/DDBJ databases">
        <authorList>
            <person name="Chang H.-W."/>
            <person name="Raman A."/>
            <person name="Venkatesh S."/>
            <person name="Gehrig J."/>
        </authorList>
    </citation>
    <scope>NUCLEOTIDE SEQUENCE [LARGE SCALE GENOMIC DNA]</scope>
    <source>
        <strain evidence="6">Bifidobacterium_pseudocatenulatum_LFYP_29</strain>
    </source>
</reference>
<sequence>MVQDFSWKTGAVTLYFEVDAADHVVMKSVRSGEVSRDFARPLPLAEIMFAGTGHWIACDRLIHTTVGKELRFVSYEETVVDKLHRLNVNMKDEESCACVQMTYEIVEGTSVIRSYVSITNEGVSPLVLESVTSLVLPMGSVHSNASWTHEWVLTEGHFDWLGEGRWQERKLDDFFPMLQQEMTGHDPRGEHAVVSTGAWSTGSMAPLAFLENKDAGAVWAFQVEHNGAWRWEVGNNTVDGYFAVSGPTNINHAWTKKLDPNECFTTVPASFVLASTQQEAIANLTQYRRACRRVDSTTTQPRIIFNDYMNTINGDPTTEKLLPLISGAAEVGCEIFVVDCGWYDDSGDWWPSVGEWLPSKTRFPGSKGIVEVMDAIKDAGMIPGLWLEPEVIGVKSPVAQKLPDSAFFQRNGHRVVEQERYILDLRDGSARKHLDDVIDRLVNDYGIGYFKMDYNVSPGSGTDYQADSVGDGMLEHNRAYLDWIDGIHRRYPHVILENCSSGGMREDYAQTSRFQVQSTSDQQDYRLYPAIAATAPVMVAPEQAASWAYPQSSMNAEQTAFNINTTLLGRFFLSGYINRMDKSQKAILRHGIQAYRRFVQPVIEQSVPFWPLGMPMWNDSVIALGLRDDSQSLITVWGRNVNEAQSIAKLHVPQYQYQDICVKPIFPVTDEFTPWSTEWNSEQAVLTVRIPPHEYVSRTFQLTGEGGETTYTHC</sequence>
<dbReference type="GO" id="GO:0016052">
    <property type="term" value="P:carbohydrate catabolic process"/>
    <property type="evidence" value="ECO:0007669"/>
    <property type="project" value="InterPro"/>
</dbReference>
<gene>
    <name evidence="6" type="primary">rafA_3</name>
    <name evidence="6" type="ORF">BPLFYP29_01270</name>
</gene>
<evidence type="ECO:0000256" key="4">
    <source>
        <dbReference type="ARBA" id="ARBA00023295"/>
    </source>
</evidence>
<evidence type="ECO:0000256" key="2">
    <source>
        <dbReference type="ARBA" id="ARBA00012755"/>
    </source>
</evidence>
<evidence type="ECO:0000256" key="1">
    <source>
        <dbReference type="ARBA" id="ARBA00001255"/>
    </source>
</evidence>
<dbReference type="InterPro" id="IPR002252">
    <property type="entry name" value="Glyco_hydro_36"/>
</dbReference>
<dbReference type="PANTHER" id="PTHR43053:SF3">
    <property type="entry name" value="ALPHA-GALACTOSIDASE C-RELATED"/>
    <property type="match status" value="1"/>
</dbReference>
<dbReference type="CDD" id="cd14791">
    <property type="entry name" value="GH36"/>
    <property type="match status" value="1"/>
</dbReference>
<dbReference type="InterPro" id="IPR017853">
    <property type="entry name" value="GH"/>
</dbReference>
<dbReference type="InterPro" id="IPR031704">
    <property type="entry name" value="Glyco_hydro_36_N"/>
</dbReference>
<dbReference type="EC" id="3.2.1.22" evidence="2"/>
<dbReference type="AlphaFoldDB" id="A0AAX3IX30"/>
<dbReference type="Pfam" id="PF02065">
    <property type="entry name" value="Melibiase"/>
    <property type="match status" value="1"/>
</dbReference>
<keyword evidence="3 6" id="KW-0378">Hydrolase</keyword>
<organism evidence="6 7">
    <name type="scientific">Bifidobacterium pseudocatenulatum</name>
    <dbReference type="NCBI Taxonomy" id="28026"/>
    <lineage>
        <taxon>Bacteria</taxon>
        <taxon>Bacillati</taxon>
        <taxon>Actinomycetota</taxon>
        <taxon>Actinomycetes</taxon>
        <taxon>Bifidobacteriales</taxon>
        <taxon>Bifidobacteriaceae</taxon>
        <taxon>Bifidobacterium</taxon>
    </lineage>
</organism>
<accession>A0AAX3IX30</accession>
<dbReference type="Proteomes" id="UP000331308">
    <property type="component" value="Unassembled WGS sequence"/>
</dbReference>
<evidence type="ECO:0000259" key="5">
    <source>
        <dbReference type="Pfam" id="PF16875"/>
    </source>
</evidence>
<dbReference type="SUPFAM" id="SSF51445">
    <property type="entry name" value="(Trans)glycosidases"/>
    <property type="match status" value="1"/>
</dbReference>
<keyword evidence="4 6" id="KW-0326">Glycosidase</keyword>